<dbReference type="InterPro" id="IPR000182">
    <property type="entry name" value="GNAT_dom"/>
</dbReference>
<evidence type="ECO:0000256" key="2">
    <source>
        <dbReference type="ARBA" id="ARBA00023315"/>
    </source>
</evidence>
<dbReference type="GO" id="GO:0016747">
    <property type="term" value="F:acyltransferase activity, transferring groups other than amino-acyl groups"/>
    <property type="evidence" value="ECO:0007669"/>
    <property type="project" value="InterPro"/>
</dbReference>
<reference evidence="4 5" key="1">
    <citation type="submission" date="2018-01" db="EMBL/GenBank/DDBJ databases">
        <title>Draft genome sequence of Nonomuraea sp. KC333.</title>
        <authorList>
            <person name="Sahin N."/>
            <person name="Saygin H."/>
            <person name="Ay H."/>
        </authorList>
    </citation>
    <scope>NUCLEOTIDE SEQUENCE [LARGE SCALE GENOMIC DNA]</scope>
    <source>
        <strain evidence="4 5">KC333</strain>
    </source>
</reference>
<gene>
    <name evidence="4" type="ORF">C1J01_26420</name>
</gene>
<dbReference type="PANTHER" id="PTHR43877:SF1">
    <property type="entry name" value="ACETYLTRANSFERASE"/>
    <property type="match status" value="1"/>
</dbReference>
<feature type="domain" description="N-acetyltransferase" evidence="3">
    <location>
        <begin position="3"/>
        <end position="169"/>
    </location>
</feature>
<dbReference type="Pfam" id="PF00583">
    <property type="entry name" value="Acetyltransf_1"/>
    <property type="match status" value="1"/>
</dbReference>
<dbReference type="InterPro" id="IPR050832">
    <property type="entry name" value="Bact_Acetyltransf"/>
</dbReference>
<protein>
    <submittedName>
        <fullName evidence="4">GNAT family N-acetyltransferase</fullName>
    </submittedName>
</protein>
<keyword evidence="2" id="KW-0012">Acyltransferase</keyword>
<keyword evidence="1 4" id="KW-0808">Transferase</keyword>
<evidence type="ECO:0000313" key="5">
    <source>
        <dbReference type="Proteomes" id="UP000249304"/>
    </source>
</evidence>
<dbReference type="PROSITE" id="PS51186">
    <property type="entry name" value="GNAT"/>
    <property type="match status" value="1"/>
</dbReference>
<dbReference type="AlphaFoldDB" id="A0A2W2EC44"/>
<evidence type="ECO:0000259" key="3">
    <source>
        <dbReference type="PROSITE" id="PS51186"/>
    </source>
</evidence>
<accession>A0A2W2EC44</accession>
<dbReference type="OrthoDB" id="5243635at2"/>
<dbReference type="Gene3D" id="3.40.630.30">
    <property type="match status" value="1"/>
</dbReference>
<sequence length="170" mass="18636">MSFDIRSAGPEDSAAIEEVRIASWRVAYRGVVPDAYLDGMEVRPRLVRERAEAVAGGRLSGVVAVRDGSVHGFTLYGASRDDDIPGMEVYAIYVLPGDFSTGMGRALMTATTQDMAASGCTETGLWVLTDNPRARRFYERRGFTPSGRTKLLGDPPLEEMHYRLTLSART</sequence>
<dbReference type="CDD" id="cd04301">
    <property type="entry name" value="NAT_SF"/>
    <property type="match status" value="1"/>
</dbReference>
<dbReference type="SUPFAM" id="SSF55729">
    <property type="entry name" value="Acyl-CoA N-acyltransferases (Nat)"/>
    <property type="match status" value="1"/>
</dbReference>
<proteinExistence type="predicted"/>
<dbReference type="RefSeq" id="WP_111181679.1">
    <property type="nucleotide sequence ID" value="NZ_POUD01000123.1"/>
</dbReference>
<dbReference type="PANTHER" id="PTHR43877">
    <property type="entry name" value="AMINOALKYLPHOSPHONATE N-ACETYLTRANSFERASE-RELATED-RELATED"/>
    <property type="match status" value="1"/>
</dbReference>
<evidence type="ECO:0000313" key="4">
    <source>
        <dbReference type="EMBL" id="PZG14635.1"/>
    </source>
</evidence>
<comment type="caution">
    <text evidence="4">The sequence shown here is derived from an EMBL/GenBank/DDBJ whole genome shotgun (WGS) entry which is preliminary data.</text>
</comment>
<name>A0A2W2EC44_9ACTN</name>
<dbReference type="EMBL" id="POUD01000123">
    <property type="protein sequence ID" value="PZG14635.1"/>
    <property type="molecule type" value="Genomic_DNA"/>
</dbReference>
<dbReference type="Proteomes" id="UP000249304">
    <property type="component" value="Unassembled WGS sequence"/>
</dbReference>
<organism evidence="4 5">
    <name type="scientific">Nonomuraea aridisoli</name>
    <dbReference type="NCBI Taxonomy" id="2070368"/>
    <lineage>
        <taxon>Bacteria</taxon>
        <taxon>Bacillati</taxon>
        <taxon>Actinomycetota</taxon>
        <taxon>Actinomycetes</taxon>
        <taxon>Streptosporangiales</taxon>
        <taxon>Streptosporangiaceae</taxon>
        <taxon>Nonomuraea</taxon>
    </lineage>
</organism>
<keyword evidence="5" id="KW-1185">Reference proteome</keyword>
<dbReference type="InterPro" id="IPR016181">
    <property type="entry name" value="Acyl_CoA_acyltransferase"/>
</dbReference>
<evidence type="ECO:0000256" key="1">
    <source>
        <dbReference type="ARBA" id="ARBA00022679"/>
    </source>
</evidence>